<keyword evidence="2" id="KW-1185">Reference proteome</keyword>
<gene>
    <name evidence="1" type="ORF">PCOR1329_LOCUS39509</name>
</gene>
<evidence type="ECO:0000313" key="1">
    <source>
        <dbReference type="EMBL" id="CAK0845840.1"/>
    </source>
</evidence>
<proteinExistence type="predicted"/>
<evidence type="ECO:0000313" key="2">
    <source>
        <dbReference type="Proteomes" id="UP001189429"/>
    </source>
</evidence>
<dbReference type="Proteomes" id="UP001189429">
    <property type="component" value="Unassembled WGS sequence"/>
</dbReference>
<accession>A0ABN9TIQ4</accession>
<sequence>MQTQIKQLQDALAVANSSTPAPKPLAGAVVFERDTDETFIQVFADKLVAKPCVVEVLALFGLKKQALAVTIGRSMHQIHHQRVPPSRSRALCDPPLVVHRSCSLRCAWVIHPASSLLVHMQEGRTGTRSISILRSSEVAGHILRAVR</sequence>
<name>A0ABN9TIQ4_9DINO</name>
<comment type="caution">
    <text evidence="1">The sequence shown here is derived from an EMBL/GenBank/DDBJ whole genome shotgun (WGS) entry which is preliminary data.</text>
</comment>
<reference evidence="1" key="1">
    <citation type="submission" date="2023-10" db="EMBL/GenBank/DDBJ databases">
        <authorList>
            <person name="Chen Y."/>
            <person name="Shah S."/>
            <person name="Dougan E. K."/>
            <person name="Thang M."/>
            <person name="Chan C."/>
        </authorList>
    </citation>
    <scope>NUCLEOTIDE SEQUENCE [LARGE SCALE GENOMIC DNA]</scope>
</reference>
<protein>
    <submittedName>
        <fullName evidence="1">Uncharacterized protein</fullName>
    </submittedName>
</protein>
<organism evidence="1 2">
    <name type="scientific">Prorocentrum cordatum</name>
    <dbReference type="NCBI Taxonomy" id="2364126"/>
    <lineage>
        <taxon>Eukaryota</taxon>
        <taxon>Sar</taxon>
        <taxon>Alveolata</taxon>
        <taxon>Dinophyceae</taxon>
        <taxon>Prorocentrales</taxon>
        <taxon>Prorocentraceae</taxon>
        <taxon>Prorocentrum</taxon>
    </lineage>
</organism>
<dbReference type="EMBL" id="CAUYUJ010014771">
    <property type="protein sequence ID" value="CAK0845840.1"/>
    <property type="molecule type" value="Genomic_DNA"/>
</dbReference>